<protein>
    <submittedName>
        <fullName evidence="2">Uncharacterized protein</fullName>
    </submittedName>
</protein>
<evidence type="ECO:0000313" key="3">
    <source>
        <dbReference type="Proteomes" id="UP000464330"/>
    </source>
</evidence>
<sequence>MFVMKKAFDRKLAGKAIYLHGTDSQGYEWDTYALVKSVKNDLIEVVLDSTETESLTMADIEAGLSMEVWERGAGDE</sequence>
<dbReference type="EMBL" id="CP019717">
    <property type="protein sequence ID" value="QHZ50900.1"/>
    <property type="molecule type" value="Genomic_DNA"/>
</dbReference>
<evidence type="ECO:0000313" key="1">
    <source>
        <dbReference type="EMBL" id="QHZ50687.1"/>
    </source>
</evidence>
<dbReference type="EMBL" id="CP019717">
    <property type="protein sequence ID" value="QHZ50687.1"/>
    <property type="molecule type" value="Genomic_DNA"/>
</dbReference>
<evidence type="ECO:0000313" key="2">
    <source>
        <dbReference type="EMBL" id="QHZ50900.1"/>
    </source>
</evidence>
<accession>A0A6C0QQN9</accession>
<organism evidence="2 3">
    <name type="scientific">Paenibacillus larvae subsp. larvae</name>
    <dbReference type="NCBI Taxonomy" id="147375"/>
    <lineage>
        <taxon>Bacteria</taxon>
        <taxon>Bacillati</taxon>
        <taxon>Bacillota</taxon>
        <taxon>Bacilli</taxon>
        <taxon>Bacillales</taxon>
        <taxon>Paenibacillaceae</taxon>
        <taxon>Paenibacillus</taxon>
    </lineage>
</organism>
<gene>
    <name evidence="1" type="ORF">ERICV_01529</name>
    <name evidence="2" type="ORF">ERICV_01745</name>
</gene>
<dbReference type="RefSeq" id="WP_172423062.1">
    <property type="nucleotide sequence ID" value="NZ_CP019717.1"/>
</dbReference>
<dbReference type="AlphaFoldDB" id="A0A6C0QQN9"/>
<dbReference type="Proteomes" id="UP000464330">
    <property type="component" value="Chromosome"/>
</dbReference>
<proteinExistence type="predicted"/>
<name>A0A6C0QQN9_9BACL</name>
<reference evidence="2 3" key="1">
    <citation type="journal article" date="2020" name="Int. J. Med. Microbiol.">
        <title>Discovery of Paenibacillus larvae ERIC V: Phenotypic and genomic comparison to genotypes ERIC I-IV reveal different inventories of virulence factors which correlate with epidemiological prevalences of American Foulbrood.</title>
        <authorList>
            <person name="Beims H."/>
            <person name="Bunk B."/>
            <person name="Erler S."/>
            <person name="Mohr K.I."/>
            <person name="Sproer C."/>
            <person name="Pradella S."/>
            <person name="Gunther G."/>
            <person name="Rohde M."/>
            <person name="von der Ohe W."/>
            <person name="Steinert M."/>
        </authorList>
    </citation>
    <scope>NUCLEOTIDE SEQUENCE [LARGE SCALE GENOMIC DNA]</scope>
    <source>
        <strain evidence="2">Eric_V</strain>
    </source>
</reference>